<dbReference type="AlphaFoldDB" id="A0A2H1WG50"/>
<sequence length="93" mass="10778">MLCQIDSAMLSITTVCFFLLTRCRYCRVSVHRPALYASYAFRMKLSVRIACRHCRRTVRTVRMCFLQDKLKSVACDASDTYDAGLWTLTKPEI</sequence>
<gene>
    <name evidence="1" type="ORF">SFRICE_015481</name>
</gene>
<name>A0A2H1WG50_SPOFR</name>
<organism evidence="1">
    <name type="scientific">Spodoptera frugiperda</name>
    <name type="common">Fall armyworm</name>
    <dbReference type="NCBI Taxonomy" id="7108"/>
    <lineage>
        <taxon>Eukaryota</taxon>
        <taxon>Metazoa</taxon>
        <taxon>Ecdysozoa</taxon>
        <taxon>Arthropoda</taxon>
        <taxon>Hexapoda</taxon>
        <taxon>Insecta</taxon>
        <taxon>Pterygota</taxon>
        <taxon>Neoptera</taxon>
        <taxon>Endopterygota</taxon>
        <taxon>Lepidoptera</taxon>
        <taxon>Glossata</taxon>
        <taxon>Ditrysia</taxon>
        <taxon>Noctuoidea</taxon>
        <taxon>Noctuidae</taxon>
        <taxon>Amphipyrinae</taxon>
        <taxon>Spodoptera</taxon>
    </lineage>
</organism>
<reference evidence="1" key="1">
    <citation type="submission" date="2016-07" db="EMBL/GenBank/DDBJ databases">
        <authorList>
            <person name="Bretaudeau A."/>
        </authorList>
    </citation>
    <scope>NUCLEOTIDE SEQUENCE</scope>
    <source>
        <strain evidence="1">Rice</strain>
        <tissue evidence="1">Whole body</tissue>
    </source>
</reference>
<accession>A0A2H1WG50</accession>
<proteinExistence type="predicted"/>
<evidence type="ECO:0000313" key="1">
    <source>
        <dbReference type="EMBL" id="SOQ52049.1"/>
    </source>
</evidence>
<dbReference type="EMBL" id="ODYU01008437">
    <property type="protein sequence ID" value="SOQ52049.1"/>
    <property type="molecule type" value="Genomic_DNA"/>
</dbReference>
<protein>
    <submittedName>
        <fullName evidence="1">SFRICE_015481</fullName>
    </submittedName>
</protein>